<protein>
    <submittedName>
        <fullName evidence="3">Phage tail protein</fullName>
    </submittedName>
</protein>
<dbReference type="InterPro" id="IPR008841">
    <property type="entry name" value="Siphovirus-type_tail_N"/>
</dbReference>
<gene>
    <name evidence="3" type="ORF">BAU25_17780</name>
</gene>
<evidence type="ECO:0000313" key="3">
    <source>
        <dbReference type="EMBL" id="OJD59861.1"/>
    </source>
</evidence>
<dbReference type="EMBL" id="MAOE01000111">
    <property type="protein sequence ID" value="OJD59861.1"/>
    <property type="molecule type" value="Genomic_DNA"/>
</dbReference>
<dbReference type="Proteomes" id="UP000181873">
    <property type="component" value="Unassembled WGS sequence"/>
</dbReference>
<dbReference type="AlphaFoldDB" id="A0A1J9U767"/>
<evidence type="ECO:0000259" key="1">
    <source>
        <dbReference type="Pfam" id="PF05709"/>
    </source>
</evidence>
<feature type="domain" description="Siphovirus-type tail component C-terminal" evidence="2">
    <location>
        <begin position="414"/>
        <end position="490"/>
    </location>
</feature>
<dbReference type="Gene3D" id="2.60.120.860">
    <property type="match status" value="1"/>
</dbReference>
<evidence type="ECO:0000259" key="2">
    <source>
        <dbReference type="Pfam" id="PF22768"/>
    </source>
</evidence>
<comment type="caution">
    <text evidence="3">The sequence shown here is derived from an EMBL/GenBank/DDBJ whole genome shotgun (WGS) entry which is preliminary data.</text>
</comment>
<dbReference type="Pfam" id="PF22768">
    <property type="entry name" value="SPP1_Dit"/>
    <property type="match status" value="1"/>
</dbReference>
<feature type="domain" description="Siphovirus-type tail component RIFT-related" evidence="1">
    <location>
        <begin position="15"/>
        <end position="121"/>
    </location>
</feature>
<dbReference type="Gene3D" id="2.40.30.200">
    <property type="match status" value="1"/>
</dbReference>
<dbReference type="Pfam" id="PF05709">
    <property type="entry name" value="Sipho_tail"/>
    <property type="match status" value="1"/>
</dbReference>
<reference evidence="3 4" key="1">
    <citation type="submission" date="2016-06" db="EMBL/GenBank/DDBJ databases">
        <title>First insights into the genetic diversity and population structure of in the Bacillus cereus group bacteria from diverse marine environments.</title>
        <authorList>
            <person name="Liu Y."/>
            <person name="Lai Q."/>
            <person name="Shao Z."/>
        </authorList>
    </citation>
    <scope>NUCLEOTIDE SEQUENCE [LARGE SCALE GENOMIC DNA]</scope>
    <source>
        <strain evidence="3 4">N35-10-2</strain>
    </source>
</reference>
<dbReference type="InterPro" id="IPR006520">
    <property type="entry name" value="Dit_BPSPP_N"/>
</dbReference>
<organism evidence="3 4">
    <name type="scientific">Bacillus albus</name>
    <dbReference type="NCBI Taxonomy" id="2026189"/>
    <lineage>
        <taxon>Bacteria</taxon>
        <taxon>Bacillati</taxon>
        <taxon>Bacillota</taxon>
        <taxon>Bacilli</taxon>
        <taxon>Bacillales</taxon>
        <taxon>Bacillaceae</taxon>
        <taxon>Bacillus</taxon>
        <taxon>Bacillus cereus group</taxon>
    </lineage>
</organism>
<dbReference type="InterPro" id="IPR054738">
    <property type="entry name" value="Siphovirus-type_tail_C"/>
</dbReference>
<sequence>MSSFTFNNARKEFVQIAKGWKRPTWAPLKRNFLSVPGYPGARLLNTQTEMRVLSIPVGIIVPDDGDLELLKEEIADWLITDQPVELIFDVEPNRTYLAVVDDSFDPDEFVTLGIGTLTFICPMPYKLGPTQKKVLAIDEGGNLKAEFRNRGSVESNPIIDITVGAQSPFLDVWNDNDYFRIGYPVGYKSKIVKEDERLINDDCSSLKGWEPFGGQIGKFLARGSMEVVGGKAFRASDYGQSEPNKWHGPFVMKEIPTIGKKIGDFKMDIQFALQSTKYDQMGKTIAMVLDANYNVICQVDMSDEYMSHEITLAHSSVGTGDNEQLLSNETGYYVDTFNKFSGHFALARRGNHWRVYCAKHIVGTEQDGASFVMEWYDVGNRNPNTTKEPKYIAVGCVAFGDYYPVNVCQIKDVKFWRINTLEIDETPYIFDVGDKIQIDTERSLVTINGTNAIALKDIFSTFPIVKRGQNEIIVRPANVGIAELTYRERFR</sequence>
<proteinExistence type="predicted"/>
<name>A0A1J9U767_9BACI</name>
<dbReference type="NCBIfam" id="TIGR01633">
    <property type="entry name" value="phi3626_gp14_N"/>
    <property type="match status" value="1"/>
</dbReference>
<dbReference type="RefSeq" id="WP_071758835.1">
    <property type="nucleotide sequence ID" value="NZ_CBCSIO010000006.1"/>
</dbReference>
<accession>A0A1J9U767</accession>
<evidence type="ECO:0000313" key="4">
    <source>
        <dbReference type="Proteomes" id="UP000181873"/>
    </source>
</evidence>